<sequence>MYMRVTQRAIGGRISKRTRAFSLQASSSLEAPFSEKEVRDVVFQMGCLKSPGPNDFLKNGIVNRRCNKTYVCLIPKKKEVAHVNDFRPGRQILDTILTASKVIDEWALKGRKGVLLKLNLEKGYDEVDWSSLDMAVKLKGFGRRWRRWICGFLSMTNFSIIVNGDLTYLQYMEDTLLFSSWENCNLETWWKVINLFLLGVGLSLDISKKSLIGINLDNADLAPYAST</sequence>
<accession>A0A5D3C943</accession>
<dbReference type="EMBL" id="SSTD01013081">
    <property type="protein sequence ID" value="TYK07812.1"/>
    <property type="molecule type" value="Genomic_DNA"/>
</dbReference>
<comment type="caution">
    <text evidence="1">The sequence shown here is derived from an EMBL/GenBank/DDBJ whole genome shotgun (WGS) entry which is preliminary data.</text>
</comment>
<reference evidence="1 2" key="1">
    <citation type="submission" date="2019-08" db="EMBL/GenBank/DDBJ databases">
        <title>Draft genome sequences of two oriental melons (Cucumis melo L. var makuwa).</title>
        <authorList>
            <person name="Kwon S.-Y."/>
        </authorList>
    </citation>
    <scope>NUCLEOTIDE SEQUENCE [LARGE SCALE GENOMIC DNA]</scope>
    <source>
        <strain evidence="2">cv. Chang Bougi</strain>
        <tissue evidence="1">Leaf</tissue>
    </source>
</reference>
<dbReference type="AlphaFoldDB" id="A0A5D3C943"/>
<evidence type="ECO:0008006" key="3">
    <source>
        <dbReference type="Google" id="ProtNLM"/>
    </source>
</evidence>
<evidence type="ECO:0000313" key="1">
    <source>
        <dbReference type="EMBL" id="TYK07812.1"/>
    </source>
</evidence>
<gene>
    <name evidence="1" type="ORF">E5676_scaffold1737G001060</name>
</gene>
<organism evidence="1 2">
    <name type="scientific">Cucumis melo var. makuwa</name>
    <name type="common">Oriental melon</name>
    <dbReference type="NCBI Taxonomy" id="1194695"/>
    <lineage>
        <taxon>Eukaryota</taxon>
        <taxon>Viridiplantae</taxon>
        <taxon>Streptophyta</taxon>
        <taxon>Embryophyta</taxon>
        <taxon>Tracheophyta</taxon>
        <taxon>Spermatophyta</taxon>
        <taxon>Magnoliopsida</taxon>
        <taxon>eudicotyledons</taxon>
        <taxon>Gunneridae</taxon>
        <taxon>Pentapetalae</taxon>
        <taxon>rosids</taxon>
        <taxon>fabids</taxon>
        <taxon>Cucurbitales</taxon>
        <taxon>Cucurbitaceae</taxon>
        <taxon>Benincaseae</taxon>
        <taxon>Cucumis</taxon>
    </lineage>
</organism>
<proteinExistence type="predicted"/>
<name>A0A5D3C943_CUCMM</name>
<evidence type="ECO:0000313" key="2">
    <source>
        <dbReference type="Proteomes" id="UP000321947"/>
    </source>
</evidence>
<dbReference type="Proteomes" id="UP000321947">
    <property type="component" value="Unassembled WGS sequence"/>
</dbReference>
<protein>
    <recommendedName>
        <fullName evidence="3">Reverse transcriptase domain-containing protein</fullName>
    </recommendedName>
</protein>